<evidence type="ECO:0000313" key="1">
    <source>
        <dbReference type="EMBL" id="KII69839.1"/>
    </source>
</evidence>
<protein>
    <submittedName>
        <fullName evidence="1">Uncharacterized protein</fullName>
    </submittedName>
</protein>
<dbReference type="AlphaFoldDB" id="A0A0C2IWW6"/>
<accession>A0A0C2IWW6</accession>
<name>A0A0C2IWW6_THEKT</name>
<evidence type="ECO:0000313" key="2">
    <source>
        <dbReference type="Proteomes" id="UP000031668"/>
    </source>
</evidence>
<reference evidence="1 2" key="1">
    <citation type="journal article" date="2014" name="Genome Biol. Evol.">
        <title>The genome of the myxosporean Thelohanellus kitauei shows adaptations to nutrient acquisition within its fish host.</title>
        <authorList>
            <person name="Yang Y."/>
            <person name="Xiong J."/>
            <person name="Zhou Z."/>
            <person name="Huo F."/>
            <person name="Miao W."/>
            <person name="Ran C."/>
            <person name="Liu Y."/>
            <person name="Zhang J."/>
            <person name="Feng J."/>
            <person name="Wang M."/>
            <person name="Wang M."/>
            <person name="Wang L."/>
            <person name="Yao B."/>
        </authorList>
    </citation>
    <scope>NUCLEOTIDE SEQUENCE [LARGE SCALE GENOMIC DNA]</scope>
    <source>
        <strain evidence="1">Wuqing</strain>
    </source>
</reference>
<sequence>MAKILYDNNGKDVSIRLTIFDPDIIHEEIAIIDIIGGIPSYGLEASIDKTNIDFIQFNPDLRNNLNDNDLNHLNVIPVLLLTKSTIECYVNSTHSYLIKYTYKNFTIEQFMMRQAKAGKKRDIIVYTKTDEKFIEECEKNMLI</sequence>
<keyword evidence="2" id="KW-1185">Reference proteome</keyword>
<gene>
    <name evidence="1" type="ORF">RF11_13065</name>
</gene>
<proteinExistence type="predicted"/>
<organism evidence="1 2">
    <name type="scientific">Thelohanellus kitauei</name>
    <name type="common">Myxosporean</name>
    <dbReference type="NCBI Taxonomy" id="669202"/>
    <lineage>
        <taxon>Eukaryota</taxon>
        <taxon>Metazoa</taxon>
        <taxon>Cnidaria</taxon>
        <taxon>Myxozoa</taxon>
        <taxon>Myxosporea</taxon>
        <taxon>Bivalvulida</taxon>
        <taxon>Platysporina</taxon>
        <taxon>Myxobolidae</taxon>
        <taxon>Thelohanellus</taxon>
    </lineage>
</organism>
<dbReference type="EMBL" id="JWZT01002267">
    <property type="protein sequence ID" value="KII69839.1"/>
    <property type="molecule type" value="Genomic_DNA"/>
</dbReference>
<dbReference type="Proteomes" id="UP000031668">
    <property type="component" value="Unassembled WGS sequence"/>
</dbReference>
<comment type="caution">
    <text evidence="1">The sequence shown here is derived from an EMBL/GenBank/DDBJ whole genome shotgun (WGS) entry which is preliminary data.</text>
</comment>